<dbReference type="KEGG" id="scr:SCHRY_v1c07080"/>
<gene>
    <name evidence="2" type="ORF">SCHRY_v1c07080</name>
</gene>
<name>R4UBK6_9MOLU</name>
<feature type="transmembrane region" description="Helical" evidence="1">
    <location>
        <begin position="9"/>
        <end position="30"/>
    </location>
</feature>
<dbReference type="AlphaFoldDB" id="R4UBK6"/>
<protein>
    <submittedName>
        <fullName evidence="2">Uncharacterized protein</fullName>
    </submittedName>
</protein>
<keyword evidence="1" id="KW-0812">Transmembrane</keyword>
<dbReference type="PATRIC" id="fig|1276227.3.peg.714"/>
<keyword evidence="3" id="KW-1185">Reference proteome</keyword>
<evidence type="ECO:0000256" key="1">
    <source>
        <dbReference type="SAM" id="Phobius"/>
    </source>
</evidence>
<organism evidence="2 3">
    <name type="scientific">Spiroplasma chrysopicola DF-1</name>
    <dbReference type="NCBI Taxonomy" id="1276227"/>
    <lineage>
        <taxon>Bacteria</taxon>
        <taxon>Bacillati</taxon>
        <taxon>Mycoplasmatota</taxon>
        <taxon>Mollicutes</taxon>
        <taxon>Entomoplasmatales</taxon>
        <taxon>Spiroplasmataceae</taxon>
        <taxon>Spiroplasma</taxon>
    </lineage>
</organism>
<keyword evidence="1" id="KW-0472">Membrane</keyword>
<reference evidence="2 3" key="1">
    <citation type="journal article" date="2013" name="Genome Biol. Evol.">
        <title>Complete genomes of two dipteran-associated spiroplasmas provided insights into the origin, dynamics, and impacts of viral invasion in spiroplasma.</title>
        <authorList>
            <person name="Ku C."/>
            <person name="Lo W.S."/>
            <person name="Chen L.L."/>
            <person name="Kuo C.H."/>
        </authorList>
    </citation>
    <scope>NUCLEOTIDE SEQUENCE [LARGE SCALE GENOMIC DNA]</scope>
    <source>
        <strain evidence="2 3">DF-1</strain>
    </source>
</reference>
<proteinExistence type="predicted"/>
<sequence length="160" mass="18061">MKNFSWKKYLMFLSLAIVILGAIILNIIYIPKYYDQVHKNNSVAYKNVEIRATNHNGKEAFNKTLIFNNVTTLADVIEKDTKDFGYSVSPGIGIFIIRIGNIKTDINSEYFDLRSGDSNDKDAQNINPICNGNNNSCQKGATDIILEDINVFRFILTAVN</sequence>
<dbReference type="OrthoDB" id="9833880at2"/>
<dbReference type="HOGENOM" id="CLU_1651060_0_0_14"/>
<dbReference type="EMBL" id="CP005077">
    <property type="protein sequence ID" value="AGM25284.1"/>
    <property type="molecule type" value="Genomic_DNA"/>
</dbReference>
<dbReference type="RefSeq" id="WP_016339108.1">
    <property type="nucleotide sequence ID" value="NC_021280.1"/>
</dbReference>
<dbReference type="Proteomes" id="UP000013964">
    <property type="component" value="Chromosome"/>
</dbReference>
<accession>R4UBK6</accession>
<evidence type="ECO:0000313" key="2">
    <source>
        <dbReference type="EMBL" id="AGM25284.1"/>
    </source>
</evidence>
<keyword evidence="1" id="KW-1133">Transmembrane helix</keyword>
<evidence type="ECO:0000313" key="3">
    <source>
        <dbReference type="Proteomes" id="UP000013964"/>
    </source>
</evidence>